<feature type="compositionally biased region" description="Basic and acidic residues" evidence="1">
    <location>
        <begin position="188"/>
        <end position="206"/>
    </location>
</feature>
<keyword evidence="3" id="KW-1185">Reference proteome</keyword>
<accession>A0ABR1IKV3</accession>
<gene>
    <name evidence="2" type="ORF">VKT23_019620</name>
</gene>
<sequence>MSANPALFINFSTKAARDLVRKVLAPHPQIGLRAPDIYKNIHEQFPDAKEDPKYVPQIFPEQVNALKAQTRYPDHPEHPVRSMKHLKRSILEEMVNSGEVQEVILRKNPSQSSHTNVTYKFPRPQGRVHETLPERLLPLGVAMEWRWRLIPGAEPNYPPEPDWEERRKKREQENKISMARERAKHLRKAEAKKAHSLARERKMMEKRMKRLGGGEGW</sequence>
<proteinExistence type="predicted"/>
<organism evidence="2 3">
    <name type="scientific">Marasmiellus scandens</name>
    <dbReference type="NCBI Taxonomy" id="2682957"/>
    <lineage>
        <taxon>Eukaryota</taxon>
        <taxon>Fungi</taxon>
        <taxon>Dikarya</taxon>
        <taxon>Basidiomycota</taxon>
        <taxon>Agaricomycotina</taxon>
        <taxon>Agaricomycetes</taxon>
        <taxon>Agaricomycetidae</taxon>
        <taxon>Agaricales</taxon>
        <taxon>Marasmiineae</taxon>
        <taxon>Omphalotaceae</taxon>
        <taxon>Marasmiellus</taxon>
    </lineage>
</organism>
<evidence type="ECO:0000313" key="3">
    <source>
        <dbReference type="Proteomes" id="UP001498398"/>
    </source>
</evidence>
<reference evidence="2 3" key="1">
    <citation type="submission" date="2024-01" db="EMBL/GenBank/DDBJ databases">
        <title>A draft genome for the cacao thread blight pathogen Marasmiellus scandens.</title>
        <authorList>
            <person name="Baruah I.K."/>
            <person name="Leung J."/>
            <person name="Bukari Y."/>
            <person name="Amoako-Attah I."/>
            <person name="Meinhardt L.W."/>
            <person name="Bailey B.A."/>
            <person name="Cohen S.P."/>
        </authorList>
    </citation>
    <scope>NUCLEOTIDE SEQUENCE [LARGE SCALE GENOMIC DNA]</scope>
    <source>
        <strain evidence="2 3">GH-19</strain>
    </source>
</reference>
<evidence type="ECO:0000256" key="1">
    <source>
        <dbReference type="SAM" id="MobiDB-lite"/>
    </source>
</evidence>
<dbReference type="EMBL" id="JBANRG010000106">
    <property type="protein sequence ID" value="KAK7435498.1"/>
    <property type="molecule type" value="Genomic_DNA"/>
</dbReference>
<feature type="compositionally biased region" description="Basic and acidic residues" evidence="1">
    <location>
        <begin position="164"/>
        <end position="181"/>
    </location>
</feature>
<name>A0ABR1IKV3_9AGAR</name>
<evidence type="ECO:0000313" key="2">
    <source>
        <dbReference type="EMBL" id="KAK7435498.1"/>
    </source>
</evidence>
<dbReference type="Proteomes" id="UP001498398">
    <property type="component" value="Unassembled WGS sequence"/>
</dbReference>
<comment type="caution">
    <text evidence="2">The sequence shown here is derived from an EMBL/GenBank/DDBJ whole genome shotgun (WGS) entry which is preliminary data.</text>
</comment>
<feature type="region of interest" description="Disordered" evidence="1">
    <location>
        <begin position="156"/>
        <end position="217"/>
    </location>
</feature>
<evidence type="ECO:0008006" key="4">
    <source>
        <dbReference type="Google" id="ProtNLM"/>
    </source>
</evidence>
<protein>
    <recommendedName>
        <fullName evidence="4">MRPL25 domain-containing protein</fullName>
    </recommendedName>
</protein>